<evidence type="ECO:0000313" key="4">
    <source>
        <dbReference type="Proteomes" id="UP000005408"/>
    </source>
</evidence>
<dbReference type="SMART" id="SM00186">
    <property type="entry name" value="FBG"/>
    <property type="match status" value="1"/>
</dbReference>
<dbReference type="AlphaFoldDB" id="A0A8W8J6V1"/>
<dbReference type="SUPFAM" id="SSF56496">
    <property type="entry name" value="Fibrinogen C-terminal domain-like"/>
    <property type="match status" value="1"/>
</dbReference>
<dbReference type="InterPro" id="IPR036056">
    <property type="entry name" value="Fibrinogen-like_C"/>
</dbReference>
<dbReference type="InterPro" id="IPR002181">
    <property type="entry name" value="Fibrinogen_a/b/g_C_dom"/>
</dbReference>
<proteinExistence type="predicted"/>
<dbReference type="PANTHER" id="PTHR19143">
    <property type="entry name" value="FIBRINOGEN/TENASCIN/ANGIOPOEITIN"/>
    <property type="match status" value="1"/>
</dbReference>
<evidence type="ECO:0000313" key="3">
    <source>
        <dbReference type="EnsemblMetazoa" id="G17089.1:cds"/>
    </source>
</evidence>
<evidence type="ECO:0000256" key="1">
    <source>
        <dbReference type="SAM" id="SignalP"/>
    </source>
</evidence>
<dbReference type="Pfam" id="PF00147">
    <property type="entry name" value="Fibrinogen_C"/>
    <property type="match status" value="1"/>
</dbReference>
<keyword evidence="4" id="KW-1185">Reference proteome</keyword>
<sequence>MKILVLCEAVALFVCCVGYQENPNIPDLIKTFLKNKETSWRRTNTPKIKSSEKSVNSIKVEVLSTYVLSGSKGSNDVIHLLTKDSPATLRVDLQRFSGEKGHAEYSKFAVGNENSKYKLTVSGYSGNIDDKLSGHNQMTFSTKDHDNDAYGGSCAQHFYGGWWYRRCHDVNINGLYAPSALNDPKYANWSYWRHSYEALKTTQMMIRP</sequence>
<evidence type="ECO:0000259" key="2">
    <source>
        <dbReference type="PROSITE" id="PS51406"/>
    </source>
</evidence>
<organism evidence="3 4">
    <name type="scientific">Magallana gigas</name>
    <name type="common">Pacific oyster</name>
    <name type="synonym">Crassostrea gigas</name>
    <dbReference type="NCBI Taxonomy" id="29159"/>
    <lineage>
        <taxon>Eukaryota</taxon>
        <taxon>Metazoa</taxon>
        <taxon>Spiralia</taxon>
        <taxon>Lophotrochozoa</taxon>
        <taxon>Mollusca</taxon>
        <taxon>Bivalvia</taxon>
        <taxon>Autobranchia</taxon>
        <taxon>Pteriomorphia</taxon>
        <taxon>Ostreida</taxon>
        <taxon>Ostreoidea</taxon>
        <taxon>Ostreidae</taxon>
        <taxon>Magallana</taxon>
    </lineage>
</organism>
<dbReference type="InterPro" id="IPR014716">
    <property type="entry name" value="Fibrinogen_a/b/g_C_1"/>
</dbReference>
<feature type="signal peptide" evidence="1">
    <location>
        <begin position="1"/>
        <end position="18"/>
    </location>
</feature>
<dbReference type="InterPro" id="IPR050373">
    <property type="entry name" value="Fibrinogen_C-term_domain"/>
</dbReference>
<dbReference type="GO" id="GO:0005615">
    <property type="term" value="C:extracellular space"/>
    <property type="evidence" value="ECO:0007669"/>
    <property type="project" value="TreeGrafter"/>
</dbReference>
<name>A0A8W8J6V1_MAGGI</name>
<dbReference type="PROSITE" id="PS51406">
    <property type="entry name" value="FIBRINOGEN_C_2"/>
    <property type="match status" value="1"/>
</dbReference>
<keyword evidence="1" id="KW-0732">Signal</keyword>
<dbReference type="Gene3D" id="3.90.215.10">
    <property type="entry name" value="Gamma Fibrinogen, chain A, domain 1"/>
    <property type="match status" value="1"/>
</dbReference>
<reference evidence="3" key="1">
    <citation type="submission" date="2022-08" db="UniProtKB">
        <authorList>
            <consortium name="EnsemblMetazoa"/>
        </authorList>
    </citation>
    <scope>IDENTIFICATION</scope>
    <source>
        <strain evidence="3">05x7-T-G4-1.051#20</strain>
    </source>
</reference>
<dbReference type="Proteomes" id="UP000005408">
    <property type="component" value="Unassembled WGS sequence"/>
</dbReference>
<feature type="chain" id="PRO_5036472659" description="Fibrinogen C-terminal domain-containing protein" evidence="1">
    <location>
        <begin position="19"/>
        <end position="208"/>
    </location>
</feature>
<feature type="domain" description="Fibrinogen C-terminal" evidence="2">
    <location>
        <begin position="75"/>
        <end position="208"/>
    </location>
</feature>
<protein>
    <recommendedName>
        <fullName evidence="2">Fibrinogen C-terminal domain-containing protein</fullName>
    </recommendedName>
</protein>
<dbReference type="EnsemblMetazoa" id="G17089.1">
    <property type="protein sequence ID" value="G17089.1:cds"/>
    <property type="gene ID" value="G17089"/>
</dbReference>
<accession>A0A8W8J6V1</accession>